<dbReference type="Gene3D" id="2.60.40.2420">
    <property type="match status" value="1"/>
</dbReference>
<reference evidence="3" key="1">
    <citation type="journal article" date="2019" name="Int. J. Syst. Evol. Microbiol.">
        <title>The Global Catalogue of Microorganisms (GCM) 10K type strain sequencing project: providing services to taxonomists for standard genome sequencing and annotation.</title>
        <authorList>
            <consortium name="The Broad Institute Genomics Platform"/>
            <consortium name="The Broad Institute Genome Sequencing Center for Infectious Disease"/>
            <person name="Wu L."/>
            <person name="Ma J."/>
        </authorList>
    </citation>
    <scope>NUCLEOTIDE SEQUENCE [LARGE SCALE GENOMIC DNA]</scope>
    <source>
        <strain evidence="3">Q85</strain>
    </source>
</reference>
<evidence type="ECO:0000313" key="2">
    <source>
        <dbReference type="EMBL" id="MFD1789251.1"/>
    </source>
</evidence>
<comment type="caution">
    <text evidence="2">The sequence shown here is derived from an EMBL/GenBank/DDBJ whole genome shotgun (WGS) entry which is preliminary data.</text>
</comment>
<dbReference type="EMBL" id="JBHUFC010000016">
    <property type="protein sequence ID" value="MFD1789251.1"/>
    <property type="molecule type" value="Genomic_DNA"/>
</dbReference>
<keyword evidence="1" id="KW-0732">Signal</keyword>
<feature type="chain" id="PRO_5047266222" evidence="1">
    <location>
        <begin position="21"/>
        <end position="118"/>
    </location>
</feature>
<protein>
    <submittedName>
        <fullName evidence="2">Curli-like amyloid fiber formation chaperone CsgH</fullName>
    </submittedName>
</protein>
<feature type="signal peptide" evidence="1">
    <location>
        <begin position="1"/>
        <end position="20"/>
    </location>
</feature>
<proteinExistence type="predicted"/>
<name>A0ABW4NHE1_9SPHN</name>
<dbReference type="Proteomes" id="UP001597283">
    <property type="component" value="Unassembled WGS sequence"/>
</dbReference>
<keyword evidence="3" id="KW-1185">Reference proteome</keyword>
<dbReference type="NCBIfam" id="NF041112">
    <property type="entry name" value="chap_CsgH_alph"/>
    <property type="match status" value="1"/>
</dbReference>
<evidence type="ECO:0000256" key="1">
    <source>
        <dbReference type="SAM" id="SignalP"/>
    </source>
</evidence>
<dbReference type="RefSeq" id="WP_380941540.1">
    <property type="nucleotide sequence ID" value="NZ_JBHUFC010000016.1"/>
</dbReference>
<organism evidence="2 3">
    <name type="scientific">Sphingomonas floccifaciens</name>
    <dbReference type="NCBI Taxonomy" id="1844115"/>
    <lineage>
        <taxon>Bacteria</taxon>
        <taxon>Pseudomonadati</taxon>
        <taxon>Pseudomonadota</taxon>
        <taxon>Alphaproteobacteria</taxon>
        <taxon>Sphingomonadales</taxon>
        <taxon>Sphingomonadaceae</taxon>
        <taxon>Sphingomonas</taxon>
    </lineage>
</organism>
<sequence length="118" mass="12014">MRSLVFAATLAALAGAPVMASDTPKPVHLTVQESPDGVDLVVTGAPGTPQDARFDLEVESKGAGGTTRTVQSGTNRAGGVGGVLLRSTIRTSGLNQWTAHLRVHADGGEYSETRSSGG</sequence>
<dbReference type="InterPro" id="IPR053722">
    <property type="entry name" value="Curli_assembly_CsgC/AgfC"/>
</dbReference>
<gene>
    <name evidence="2" type="primary">csgH</name>
    <name evidence="2" type="ORF">ACFSC3_16975</name>
</gene>
<accession>A0ABW4NHE1</accession>
<evidence type="ECO:0000313" key="3">
    <source>
        <dbReference type="Proteomes" id="UP001597283"/>
    </source>
</evidence>
<dbReference type="InterPro" id="IPR047726">
    <property type="entry name" value="CsgH_dom"/>
</dbReference>